<feature type="non-terminal residue" evidence="1">
    <location>
        <position position="1"/>
    </location>
</feature>
<protein>
    <submittedName>
        <fullName evidence="1">Uncharacterized protein</fullName>
    </submittedName>
</protein>
<reference evidence="1" key="1">
    <citation type="submission" date="2022-07" db="EMBL/GenBank/DDBJ databases">
        <authorList>
            <person name="Trinca V."/>
            <person name="Uliana J.V.C."/>
            <person name="Torres T.T."/>
            <person name="Ward R.J."/>
            <person name="Monesi N."/>
        </authorList>
    </citation>
    <scope>NUCLEOTIDE SEQUENCE</scope>
    <source>
        <strain evidence="1">HSMRA1968</strain>
        <tissue evidence="1">Whole embryos</tissue>
    </source>
</reference>
<dbReference type="AlphaFoldDB" id="A0A9Q0S1J1"/>
<dbReference type="OrthoDB" id="7764549at2759"/>
<accession>A0A9Q0S1J1</accession>
<organism evidence="1 2">
    <name type="scientific">Pseudolycoriella hygida</name>
    <dbReference type="NCBI Taxonomy" id="35572"/>
    <lineage>
        <taxon>Eukaryota</taxon>
        <taxon>Metazoa</taxon>
        <taxon>Ecdysozoa</taxon>
        <taxon>Arthropoda</taxon>
        <taxon>Hexapoda</taxon>
        <taxon>Insecta</taxon>
        <taxon>Pterygota</taxon>
        <taxon>Neoptera</taxon>
        <taxon>Endopterygota</taxon>
        <taxon>Diptera</taxon>
        <taxon>Nematocera</taxon>
        <taxon>Sciaroidea</taxon>
        <taxon>Sciaridae</taxon>
        <taxon>Pseudolycoriella</taxon>
    </lineage>
</organism>
<proteinExistence type="predicted"/>
<evidence type="ECO:0000313" key="1">
    <source>
        <dbReference type="EMBL" id="KAJ6639978.1"/>
    </source>
</evidence>
<sequence length="341" mass="39074">LWKYKRHLVSVCKLQIANSDVDVSQNVSDEIDPLHITEFDKRADECAFSFVCNLASKMNIPRSLTYEILKEFQSFYSVTILKSFDQYVMPYVNDEKKSNVSIFMQICKEPFRSVNTEKKLDSVLQERNLISPLISFDITSQTQKDPVSKPKCGVLMPLAFQFKKFFELPGVFELTQQFAEKVSKDCNISHFLNAAAWKEKLKSYSDKNNVIPFHLHIDDTQMNNALGSHRGKGLETCCYYSFPTIPPQYSSRLENIFAAQLTPTDAIKLYGNFACFHKLIDELNKMAQEPICLNIDGKEERIKHLLFRIGTLGENMVFLVTGYKRINTTILRPAEIVADSG</sequence>
<keyword evidence="2" id="KW-1185">Reference proteome</keyword>
<comment type="caution">
    <text evidence="1">The sequence shown here is derived from an EMBL/GenBank/DDBJ whole genome shotgun (WGS) entry which is preliminary data.</text>
</comment>
<dbReference type="EMBL" id="WJQU01000003">
    <property type="protein sequence ID" value="KAJ6639978.1"/>
    <property type="molecule type" value="Genomic_DNA"/>
</dbReference>
<name>A0A9Q0S1J1_9DIPT</name>
<evidence type="ECO:0000313" key="2">
    <source>
        <dbReference type="Proteomes" id="UP001151699"/>
    </source>
</evidence>
<gene>
    <name evidence="1" type="ORF">Bhyg_12726</name>
</gene>
<dbReference type="Proteomes" id="UP001151699">
    <property type="component" value="Chromosome X"/>
</dbReference>